<proteinExistence type="predicted"/>
<evidence type="ECO:0000313" key="1">
    <source>
        <dbReference type="EMBL" id="MBB6214970.1"/>
    </source>
</evidence>
<sequence length="387" mass="43898">MGLWSWFSGLFKDDGTLKLDVCVGEIAAEVYYKELAVQACVNLIANAVSRSEFLTYEKGQKKRGENYYLFNVEPNQNKSSSKFWRDVIHKLVYENECLVIQQDGKFYVADEFTSLKYAFKENIYKDIVIEGYQLSNTYLESQVFHFELHDEKIKTVVEGLYQSYGKLIAASQNYYKKNNAKRGTLKIPTSYPQTEQAQNDLTDLLSARFKKFFEATGGAVLPLTNGLEYDEIGSKTNSKTEGGSKEIRGFIDDIFDFVAIAFQVPPQLLKGNVADTDKAVNNFLTFCINPLAELLADEINRKLYGKKSYLENTYLKIDTTRIKSVDISDVAGPLEILLRIGSYSIDDCLEALGMEPLNTEWSRARWMTKNYERAETRAKGGGENGNA</sequence>
<dbReference type="InterPro" id="IPR006427">
    <property type="entry name" value="Portal_HK97"/>
</dbReference>
<name>A0A841KSE9_9FIRM</name>
<accession>A0A841KSE9</accession>
<dbReference type="InterPro" id="IPR006944">
    <property type="entry name" value="Phage/GTA_portal"/>
</dbReference>
<keyword evidence="2" id="KW-1185">Reference proteome</keyword>
<reference evidence="1 2" key="1">
    <citation type="submission" date="2020-08" db="EMBL/GenBank/DDBJ databases">
        <title>Genomic Encyclopedia of Type Strains, Phase IV (KMG-IV): sequencing the most valuable type-strain genomes for metagenomic binning, comparative biology and taxonomic classification.</title>
        <authorList>
            <person name="Goeker M."/>
        </authorList>
    </citation>
    <scope>NUCLEOTIDE SEQUENCE [LARGE SCALE GENOMIC DNA]</scope>
    <source>
        <strain evidence="1 2">DSM 103526</strain>
    </source>
</reference>
<organism evidence="1 2">
    <name type="scientific">Anaerosolibacter carboniphilus</name>
    <dbReference type="NCBI Taxonomy" id="1417629"/>
    <lineage>
        <taxon>Bacteria</taxon>
        <taxon>Bacillati</taxon>
        <taxon>Bacillota</taxon>
        <taxon>Clostridia</taxon>
        <taxon>Peptostreptococcales</taxon>
        <taxon>Thermotaleaceae</taxon>
        <taxon>Anaerosolibacter</taxon>
    </lineage>
</organism>
<dbReference type="EMBL" id="JACHEN010000004">
    <property type="protein sequence ID" value="MBB6214970.1"/>
    <property type="molecule type" value="Genomic_DNA"/>
</dbReference>
<dbReference type="Pfam" id="PF04860">
    <property type="entry name" value="Phage_portal"/>
    <property type="match status" value="1"/>
</dbReference>
<dbReference type="Proteomes" id="UP000579281">
    <property type="component" value="Unassembled WGS sequence"/>
</dbReference>
<evidence type="ECO:0000313" key="2">
    <source>
        <dbReference type="Proteomes" id="UP000579281"/>
    </source>
</evidence>
<dbReference type="RefSeq" id="WP_184308827.1">
    <property type="nucleotide sequence ID" value="NZ_JACHEN010000004.1"/>
</dbReference>
<protein>
    <submittedName>
        <fullName evidence="1">HK97 family phage portal protein</fullName>
    </submittedName>
</protein>
<gene>
    <name evidence="1" type="ORF">HNQ80_001055</name>
</gene>
<dbReference type="AlphaFoldDB" id="A0A841KSE9"/>
<dbReference type="NCBIfam" id="TIGR01537">
    <property type="entry name" value="portal_HK97"/>
    <property type="match status" value="1"/>
</dbReference>
<comment type="caution">
    <text evidence="1">The sequence shown here is derived from an EMBL/GenBank/DDBJ whole genome shotgun (WGS) entry which is preliminary data.</text>
</comment>